<gene>
    <name evidence="1" type="ORF">METZ01_LOCUS497291</name>
</gene>
<evidence type="ECO:0008006" key="2">
    <source>
        <dbReference type="Google" id="ProtNLM"/>
    </source>
</evidence>
<dbReference type="Gene3D" id="3.40.50.300">
    <property type="entry name" value="P-loop containing nucleotide triphosphate hydrolases"/>
    <property type="match status" value="1"/>
</dbReference>
<sequence>MYSQLIRKFIEQEVLPETYAIDAESWFVPLVEHIAARHRKDRSPLVVGITGAQGTGKSTLAKLISALLTKNGFRVTILSIDDFYLSRHARARLAETVHPLLASRGVPGTHDTPLALSTLTALESAGAADQVLLPAFNKAEDDCVIKDYWLKVNGPIDVILLEGWFVGASSMSDTELLNPVNELEQTEDKEGDWRRYVNQQLGLDYQTLF</sequence>
<proteinExistence type="predicted"/>
<dbReference type="InterPro" id="IPR027417">
    <property type="entry name" value="P-loop_NTPase"/>
</dbReference>
<protein>
    <recommendedName>
        <fullName evidence="2">Phosphoribulokinase/uridine kinase domain-containing protein</fullName>
    </recommendedName>
</protein>
<evidence type="ECO:0000313" key="1">
    <source>
        <dbReference type="EMBL" id="SVE44437.1"/>
    </source>
</evidence>
<dbReference type="PANTHER" id="PTHR10285">
    <property type="entry name" value="URIDINE KINASE"/>
    <property type="match status" value="1"/>
</dbReference>
<dbReference type="EMBL" id="UINC01217716">
    <property type="protein sequence ID" value="SVE44437.1"/>
    <property type="molecule type" value="Genomic_DNA"/>
</dbReference>
<dbReference type="Pfam" id="PF03308">
    <property type="entry name" value="MeaB"/>
    <property type="match status" value="1"/>
</dbReference>
<dbReference type="SUPFAM" id="SSF52540">
    <property type="entry name" value="P-loop containing nucleoside triphosphate hydrolases"/>
    <property type="match status" value="1"/>
</dbReference>
<name>A0A383DIY1_9ZZZZ</name>
<organism evidence="1">
    <name type="scientific">marine metagenome</name>
    <dbReference type="NCBI Taxonomy" id="408172"/>
    <lineage>
        <taxon>unclassified sequences</taxon>
        <taxon>metagenomes</taxon>
        <taxon>ecological metagenomes</taxon>
    </lineage>
</organism>
<accession>A0A383DIY1</accession>
<reference evidence="1" key="1">
    <citation type="submission" date="2018-05" db="EMBL/GenBank/DDBJ databases">
        <authorList>
            <person name="Lanie J.A."/>
            <person name="Ng W.-L."/>
            <person name="Kazmierczak K.M."/>
            <person name="Andrzejewski T.M."/>
            <person name="Davidsen T.M."/>
            <person name="Wayne K.J."/>
            <person name="Tettelin H."/>
            <person name="Glass J.I."/>
            <person name="Rusch D."/>
            <person name="Podicherti R."/>
            <person name="Tsui H.-C.T."/>
            <person name="Winkler M.E."/>
        </authorList>
    </citation>
    <scope>NUCLEOTIDE SEQUENCE</scope>
</reference>
<feature type="non-terminal residue" evidence="1">
    <location>
        <position position="209"/>
    </location>
</feature>
<dbReference type="AlphaFoldDB" id="A0A383DIY1"/>